<evidence type="ECO:0000256" key="3">
    <source>
        <dbReference type="ARBA" id="ARBA00023002"/>
    </source>
</evidence>
<dbReference type="EMBL" id="JACHML010000001">
    <property type="protein sequence ID" value="MBB6392551.1"/>
    <property type="molecule type" value="Genomic_DNA"/>
</dbReference>
<evidence type="ECO:0000313" key="6">
    <source>
        <dbReference type="Proteomes" id="UP000537775"/>
    </source>
</evidence>
<keyword evidence="3" id="KW-0560">Oxidoreductase</keyword>
<keyword evidence="2" id="KW-0521">NADP</keyword>
<gene>
    <name evidence="5" type="ORF">HD594_002864</name>
</gene>
<evidence type="ECO:0000256" key="2">
    <source>
        <dbReference type="ARBA" id="ARBA00022857"/>
    </source>
</evidence>
<dbReference type="NCBIfam" id="NF010663">
    <property type="entry name" value="PRK14059.1-1"/>
    <property type="match status" value="1"/>
</dbReference>
<accession>A0A7X0KVS6</accession>
<feature type="domain" description="Bacterial bifunctional deaminase-reductase C-terminal" evidence="4">
    <location>
        <begin position="19"/>
        <end position="228"/>
    </location>
</feature>
<sequence>MPSAADLLDAYALPGRSAPLVRMNFVASADGAATLGDRSGALGGETDRTLMEVLRALSDVVVVGAGTVRAEGYGGMRVGDDLAAWRSEHGLPTQPRLAVVTGRADLDPADPFFAGAVTTPIVITSGHAPAERLHALEDVADVLRCGERAVDLALMRTMLAERGLAQILCEGGPGLFGALVADGLVDELCLTLSPTLAGGDAGRILQGAAEEERAMALVHAITDDEGFVFLRYRMR</sequence>
<dbReference type="SUPFAM" id="SSF53597">
    <property type="entry name" value="Dihydrofolate reductase-like"/>
    <property type="match status" value="1"/>
</dbReference>
<proteinExistence type="predicted"/>
<keyword evidence="6" id="KW-1185">Reference proteome</keyword>
<dbReference type="PANTHER" id="PTHR38011">
    <property type="entry name" value="DIHYDROFOLATE REDUCTASE FAMILY PROTEIN (AFU_ORTHOLOGUE AFUA_8G06820)"/>
    <property type="match status" value="1"/>
</dbReference>
<reference evidence="5 6" key="1">
    <citation type="submission" date="2020-08" db="EMBL/GenBank/DDBJ databases">
        <title>Sequencing the genomes of 1000 actinobacteria strains.</title>
        <authorList>
            <person name="Klenk H.-P."/>
        </authorList>
    </citation>
    <scope>NUCLEOTIDE SEQUENCE [LARGE SCALE GENOMIC DNA]</scope>
    <source>
        <strain evidence="5 6">DSM 12511</strain>
    </source>
</reference>
<dbReference type="RefSeq" id="WP_184751605.1">
    <property type="nucleotide sequence ID" value="NZ_BAAAJR010000001.1"/>
</dbReference>
<dbReference type="Proteomes" id="UP000537775">
    <property type="component" value="Unassembled WGS sequence"/>
</dbReference>
<dbReference type="InterPro" id="IPR024072">
    <property type="entry name" value="DHFR-like_dom_sf"/>
</dbReference>
<comment type="caution">
    <text evidence="5">The sequence shown here is derived from an EMBL/GenBank/DDBJ whole genome shotgun (WGS) entry which is preliminary data.</text>
</comment>
<evidence type="ECO:0000259" key="4">
    <source>
        <dbReference type="Pfam" id="PF01872"/>
    </source>
</evidence>
<dbReference type="GO" id="GO:0008703">
    <property type="term" value="F:5-amino-6-(5-phosphoribosylamino)uracil reductase activity"/>
    <property type="evidence" value="ECO:0007669"/>
    <property type="project" value="InterPro"/>
</dbReference>
<dbReference type="Gene3D" id="3.40.430.10">
    <property type="entry name" value="Dihydrofolate Reductase, subunit A"/>
    <property type="match status" value="1"/>
</dbReference>
<dbReference type="InterPro" id="IPR050765">
    <property type="entry name" value="Riboflavin_Biosynth_HTPR"/>
</dbReference>
<dbReference type="Pfam" id="PF01872">
    <property type="entry name" value="RibD_C"/>
    <property type="match status" value="1"/>
</dbReference>
<dbReference type="AlphaFoldDB" id="A0A7X0KVS6"/>
<dbReference type="PANTHER" id="PTHR38011:SF7">
    <property type="entry name" value="2,5-DIAMINO-6-RIBOSYLAMINO-4(3H)-PYRIMIDINONE 5'-PHOSPHATE REDUCTASE"/>
    <property type="match status" value="1"/>
</dbReference>
<dbReference type="GO" id="GO:0009231">
    <property type="term" value="P:riboflavin biosynthetic process"/>
    <property type="evidence" value="ECO:0007669"/>
    <property type="project" value="InterPro"/>
</dbReference>
<comment type="pathway">
    <text evidence="1">Cofactor biosynthesis; riboflavin biosynthesis.</text>
</comment>
<dbReference type="InterPro" id="IPR002734">
    <property type="entry name" value="RibDG_C"/>
</dbReference>
<evidence type="ECO:0000256" key="1">
    <source>
        <dbReference type="ARBA" id="ARBA00005104"/>
    </source>
</evidence>
<evidence type="ECO:0000313" key="5">
    <source>
        <dbReference type="EMBL" id="MBB6392551.1"/>
    </source>
</evidence>
<organism evidence="5 6">
    <name type="scientific">Microbacterium thalassium</name>
    <dbReference type="NCBI Taxonomy" id="362649"/>
    <lineage>
        <taxon>Bacteria</taxon>
        <taxon>Bacillati</taxon>
        <taxon>Actinomycetota</taxon>
        <taxon>Actinomycetes</taxon>
        <taxon>Micrococcales</taxon>
        <taxon>Microbacteriaceae</taxon>
        <taxon>Microbacterium</taxon>
    </lineage>
</organism>
<protein>
    <submittedName>
        <fullName evidence="5">Riboflavin biosynthesis pyrimidine reductase</fullName>
    </submittedName>
</protein>
<name>A0A7X0KVS6_9MICO</name>